<dbReference type="SUPFAM" id="SSF109910">
    <property type="entry name" value="YgfY-like"/>
    <property type="match status" value="1"/>
</dbReference>
<keyword evidence="2" id="KW-0496">Mitochondrion</keyword>
<dbReference type="EMBL" id="KE561158">
    <property type="protein sequence ID" value="EPZ32343.1"/>
    <property type="molecule type" value="Genomic_DNA"/>
</dbReference>
<dbReference type="STRING" id="988480.A0A075AQ57"/>
<protein>
    <recommendedName>
        <fullName evidence="6">Succinate dehydrogenase assembly factor 2, mitochondrial</fullName>
    </recommendedName>
</protein>
<dbReference type="GO" id="GO:0034553">
    <property type="term" value="P:mitochondrial respiratory chain complex II assembly"/>
    <property type="evidence" value="ECO:0007669"/>
    <property type="project" value="TreeGrafter"/>
</dbReference>
<gene>
    <name evidence="4" type="ORF">O9G_002183</name>
</gene>
<comment type="subcellular location">
    <subcellularLocation>
        <location evidence="1">Mitochondrion matrix</location>
    </subcellularLocation>
</comment>
<name>A0A075AQ57_ROZAC</name>
<dbReference type="InterPro" id="IPR036714">
    <property type="entry name" value="SDH_sf"/>
</dbReference>
<evidence type="ECO:0000256" key="2">
    <source>
        <dbReference type="ARBA" id="ARBA00023128"/>
    </source>
</evidence>
<dbReference type="GO" id="GO:0005759">
    <property type="term" value="C:mitochondrial matrix"/>
    <property type="evidence" value="ECO:0007669"/>
    <property type="project" value="UniProtKB-SubCell"/>
</dbReference>
<dbReference type="Pfam" id="PF03937">
    <property type="entry name" value="Sdh5"/>
    <property type="match status" value="1"/>
</dbReference>
<dbReference type="HOGENOM" id="CLU_2074475_0_0_1"/>
<evidence type="ECO:0000256" key="1">
    <source>
        <dbReference type="ARBA" id="ARBA00004305"/>
    </source>
</evidence>
<sequence>MRHMYKLTKYGLNGGYINNFSTFEKRMSRLVYQSRKRGILENCLMLGQFAERNLKEMSNDDIVEYERLLEENDWDIYYWIVGERKVPNEFERVIGKIRTSVEEGKNKMKETHSQIKTD</sequence>
<dbReference type="InterPro" id="IPR005631">
    <property type="entry name" value="SDH"/>
</dbReference>
<keyword evidence="5" id="KW-1185">Reference proteome</keyword>
<keyword evidence="3" id="KW-0143">Chaperone</keyword>
<proteinExistence type="predicted"/>
<dbReference type="Gene3D" id="1.10.150.250">
    <property type="entry name" value="Flavinator of succinate dehydrogenase"/>
    <property type="match status" value="1"/>
</dbReference>
<evidence type="ECO:0000256" key="3">
    <source>
        <dbReference type="ARBA" id="ARBA00023186"/>
    </source>
</evidence>
<dbReference type="OrthoDB" id="284292at2759"/>
<reference evidence="4 5" key="1">
    <citation type="journal article" date="2013" name="Curr. Biol.">
        <title>Shared signatures of parasitism and phylogenomics unite Cryptomycota and microsporidia.</title>
        <authorList>
            <person name="James T.Y."/>
            <person name="Pelin A."/>
            <person name="Bonen L."/>
            <person name="Ahrendt S."/>
            <person name="Sain D."/>
            <person name="Corradi N."/>
            <person name="Stajich J.E."/>
        </authorList>
    </citation>
    <scope>NUCLEOTIDE SEQUENCE [LARGE SCALE GENOMIC DNA]</scope>
    <source>
        <strain evidence="4 5">CSF55</strain>
    </source>
</reference>
<dbReference type="GO" id="GO:0006121">
    <property type="term" value="P:mitochondrial electron transport, succinate to ubiquinone"/>
    <property type="evidence" value="ECO:0007669"/>
    <property type="project" value="TreeGrafter"/>
</dbReference>
<evidence type="ECO:0000313" key="5">
    <source>
        <dbReference type="Proteomes" id="UP000030755"/>
    </source>
</evidence>
<dbReference type="Proteomes" id="UP000030755">
    <property type="component" value="Unassembled WGS sequence"/>
</dbReference>
<organism evidence="4 5">
    <name type="scientific">Rozella allomycis (strain CSF55)</name>
    <dbReference type="NCBI Taxonomy" id="988480"/>
    <lineage>
        <taxon>Eukaryota</taxon>
        <taxon>Fungi</taxon>
        <taxon>Fungi incertae sedis</taxon>
        <taxon>Cryptomycota</taxon>
        <taxon>Cryptomycota incertae sedis</taxon>
        <taxon>Rozella</taxon>
    </lineage>
</organism>
<dbReference type="PANTHER" id="PTHR12469:SF2">
    <property type="entry name" value="SUCCINATE DEHYDROGENASE ASSEMBLY FACTOR 2, MITOCHONDRIAL"/>
    <property type="match status" value="1"/>
</dbReference>
<evidence type="ECO:0000313" key="4">
    <source>
        <dbReference type="EMBL" id="EPZ32343.1"/>
    </source>
</evidence>
<dbReference type="FunFam" id="1.10.150.250:FF:000002">
    <property type="entry name" value="Succinate dehydrogenase assembly factor 2, mitochondrial"/>
    <property type="match status" value="1"/>
</dbReference>
<dbReference type="GO" id="GO:0006099">
    <property type="term" value="P:tricarboxylic acid cycle"/>
    <property type="evidence" value="ECO:0007669"/>
    <property type="project" value="TreeGrafter"/>
</dbReference>
<dbReference type="PANTHER" id="PTHR12469">
    <property type="entry name" value="PROTEIN EMI5 HOMOLOG, MITOCHONDRIAL"/>
    <property type="match status" value="1"/>
</dbReference>
<accession>A0A075AQ57</accession>
<dbReference type="AlphaFoldDB" id="A0A075AQ57"/>
<evidence type="ECO:0008006" key="6">
    <source>
        <dbReference type="Google" id="ProtNLM"/>
    </source>
</evidence>